<evidence type="ECO:0000313" key="6">
    <source>
        <dbReference type="EMBL" id="GAF91575.1"/>
    </source>
</evidence>
<dbReference type="Pfam" id="PF00453">
    <property type="entry name" value="Ribosomal_L20"/>
    <property type="match status" value="1"/>
</dbReference>
<dbReference type="Gene3D" id="1.10.1900.20">
    <property type="entry name" value="Ribosomal protein L20"/>
    <property type="match status" value="1"/>
</dbReference>
<accession>X0USZ7</accession>
<dbReference type="NCBIfam" id="TIGR01032">
    <property type="entry name" value="rplT_bact"/>
    <property type="match status" value="1"/>
</dbReference>
<dbReference type="PRINTS" id="PR00062">
    <property type="entry name" value="RIBOSOMALL20"/>
</dbReference>
<keyword evidence="4" id="KW-0689">Ribosomal protein</keyword>
<comment type="caution">
    <text evidence="6">The sequence shown here is derived from an EMBL/GenBank/DDBJ whole genome shotgun (WGS) entry which is preliminary data.</text>
</comment>
<dbReference type="PANTHER" id="PTHR10986">
    <property type="entry name" value="39S RIBOSOMAL PROTEIN L20"/>
    <property type="match status" value="1"/>
</dbReference>
<evidence type="ECO:0000256" key="5">
    <source>
        <dbReference type="ARBA" id="ARBA00023274"/>
    </source>
</evidence>
<dbReference type="InterPro" id="IPR049946">
    <property type="entry name" value="RIBOSOMAL_L20_CS"/>
</dbReference>
<evidence type="ECO:0000256" key="1">
    <source>
        <dbReference type="ARBA" id="ARBA00007698"/>
    </source>
</evidence>
<evidence type="ECO:0000256" key="2">
    <source>
        <dbReference type="ARBA" id="ARBA00022730"/>
    </source>
</evidence>
<dbReference type="EMBL" id="BARS01019496">
    <property type="protein sequence ID" value="GAF91575.1"/>
    <property type="molecule type" value="Genomic_DNA"/>
</dbReference>
<dbReference type="FunFam" id="1.10.1900.20:FF:000001">
    <property type="entry name" value="50S ribosomal protein L20"/>
    <property type="match status" value="1"/>
</dbReference>
<gene>
    <name evidence="6" type="ORF">S01H1_31592</name>
</gene>
<organism evidence="6">
    <name type="scientific">marine sediment metagenome</name>
    <dbReference type="NCBI Taxonomy" id="412755"/>
    <lineage>
        <taxon>unclassified sequences</taxon>
        <taxon>metagenomes</taxon>
        <taxon>ecological metagenomes</taxon>
    </lineage>
</organism>
<dbReference type="GO" id="GO:0005840">
    <property type="term" value="C:ribosome"/>
    <property type="evidence" value="ECO:0007669"/>
    <property type="project" value="UniProtKB-KW"/>
</dbReference>
<sequence>MPRTRKGATRRQNKHRLRRRTKGYFGARGKLYRVAKQSRMKADQYAYRDRRTKKRDFRRLWITRISAACRQRDISYSRFVGGLKKSGIQLDRKSLADLALNDP</sequence>
<evidence type="ECO:0008006" key="7">
    <source>
        <dbReference type="Google" id="ProtNLM"/>
    </source>
</evidence>
<dbReference type="GO" id="GO:1990904">
    <property type="term" value="C:ribonucleoprotein complex"/>
    <property type="evidence" value="ECO:0007669"/>
    <property type="project" value="UniProtKB-KW"/>
</dbReference>
<feature type="non-terminal residue" evidence="6">
    <location>
        <position position="103"/>
    </location>
</feature>
<dbReference type="GO" id="GO:0006412">
    <property type="term" value="P:translation"/>
    <property type="evidence" value="ECO:0007669"/>
    <property type="project" value="InterPro"/>
</dbReference>
<protein>
    <recommendedName>
        <fullName evidence="7">50S ribosomal protein L20</fullName>
    </recommendedName>
</protein>
<dbReference type="HAMAP" id="MF_00382">
    <property type="entry name" value="Ribosomal_bL20"/>
    <property type="match status" value="1"/>
</dbReference>
<reference evidence="6" key="1">
    <citation type="journal article" date="2014" name="Front. Microbiol.">
        <title>High frequency of phylogenetically diverse reductive dehalogenase-homologous genes in deep subseafloor sedimentary metagenomes.</title>
        <authorList>
            <person name="Kawai M."/>
            <person name="Futagami T."/>
            <person name="Toyoda A."/>
            <person name="Takaki Y."/>
            <person name="Nishi S."/>
            <person name="Hori S."/>
            <person name="Arai W."/>
            <person name="Tsubouchi T."/>
            <person name="Morono Y."/>
            <person name="Uchiyama I."/>
            <person name="Ito T."/>
            <person name="Fujiyama A."/>
            <person name="Inagaki F."/>
            <person name="Takami H."/>
        </authorList>
    </citation>
    <scope>NUCLEOTIDE SEQUENCE</scope>
    <source>
        <strain evidence="6">Expedition CK06-06</strain>
    </source>
</reference>
<comment type="similarity">
    <text evidence="1">Belongs to the bacterial ribosomal protein bL20 family.</text>
</comment>
<evidence type="ECO:0000256" key="3">
    <source>
        <dbReference type="ARBA" id="ARBA00022884"/>
    </source>
</evidence>
<dbReference type="GO" id="GO:0003735">
    <property type="term" value="F:structural constituent of ribosome"/>
    <property type="evidence" value="ECO:0007669"/>
    <property type="project" value="InterPro"/>
</dbReference>
<dbReference type="InterPro" id="IPR005813">
    <property type="entry name" value="Ribosomal_bL20"/>
</dbReference>
<dbReference type="CDD" id="cd07026">
    <property type="entry name" value="Ribosomal_L20"/>
    <property type="match status" value="1"/>
</dbReference>
<dbReference type="Gene3D" id="6.10.160.10">
    <property type="match status" value="1"/>
</dbReference>
<proteinExistence type="inferred from homology"/>
<dbReference type="AlphaFoldDB" id="X0USZ7"/>
<keyword evidence="5" id="KW-0687">Ribonucleoprotein</keyword>
<keyword evidence="2" id="KW-0699">rRNA-binding</keyword>
<name>X0USZ7_9ZZZZ</name>
<dbReference type="GO" id="GO:0019843">
    <property type="term" value="F:rRNA binding"/>
    <property type="evidence" value="ECO:0007669"/>
    <property type="project" value="UniProtKB-KW"/>
</dbReference>
<dbReference type="InterPro" id="IPR035566">
    <property type="entry name" value="Ribosomal_protein_bL20_C"/>
</dbReference>
<evidence type="ECO:0000256" key="4">
    <source>
        <dbReference type="ARBA" id="ARBA00022980"/>
    </source>
</evidence>
<keyword evidence="3" id="KW-0694">RNA-binding</keyword>
<dbReference type="PROSITE" id="PS00937">
    <property type="entry name" value="RIBOSOMAL_L20"/>
    <property type="match status" value="1"/>
</dbReference>
<dbReference type="SUPFAM" id="SSF74731">
    <property type="entry name" value="Ribosomal protein L20"/>
    <property type="match status" value="1"/>
</dbReference>